<evidence type="ECO:0000256" key="4">
    <source>
        <dbReference type="ARBA" id="ARBA00022679"/>
    </source>
</evidence>
<dbReference type="OrthoDB" id="10259545at2759"/>
<evidence type="ECO:0000256" key="7">
    <source>
        <dbReference type="PIRSR" id="PIRSR605856-50"/>
    </source>
</evidence>
<dbReference type="CDD" id="cd01561">
    <property type="entry name" value="CBS_like"/>
    <property type="match status" value="1"/>
</dbReference>
<dbReference type="SMR" id="A0A1I7SVZ5"/>
<accession>A0A1I7SVZ5</accession>
<dbReference type="GO" id="GO:0004124">
    <property type="term" value="F:cysteine synthase activity"/>
    <property type="evidence" value="ECO:0007669"/>
    <property type="project" value="UniProtKB-UniRule"/>
</dbReference>
<dbReference type="eggNOG" id="KOG1252">
    <property type="taxonomic scope" value="Eukaryota"/>
</dbReference>
<dbReference type="InterPro" id="IPR005856">
    <property type="entry name" value="Cys_synth"/>
</dbReference>
<dbReference type="InterPro" id="IPR050214">
    <property type="entry name" value="Cys_Synth/Cystath_Beta-Synth"/>
</dbReference>
<evidence type="ECO:0000256" key="5">
    <source>
        <dbReference type="ARBA" id="ARBA00022898"/>
    </source>
</evidence>
<comment type="catalytic activity">
    <reaction evidence="9">
        <text>O-acetyl-L-serine + hydrogen sulfide = L-cysteine + acetate</text>
        <dbReference type="Rhea" id="RHEA:14829"/>
        <dbReference type="ChEBI" id="CHEBI:29919"/>
        <dbReference type="ChEBI" id="CHEBI:30089"/>
        <dbReference type="ChEBI" id="CHEBI:35235"/>
        <dbReference type="ChEBI" id="CHEBI:58340"/>
        <dbReference type="EC" id="2.5.1.47"/>
    </reaction>
</comment>
<keyword evidence="3 9" id="KW-0028">Amino-acid biosynthesis</keyword>
<evidence type="ECO:0000313" key="11">
    <source>
        <dbReference type="EMBL" id="CAD5216027.1"/>
    </source>
</evidence>
<proteinExistence type="inferred from homology"/>
<evidence type="ECO:0000256" key="3">
    <source>
        <dbReference type="ARBA" id="ARBA00022605"/>
    </source>
</evidence>
<evidence type="ECO:0000259" key="10">
    <source>
        <dbReference type="Pfam" id="PF00291"/>
    </source>
</evidence>
<evidence type="ECO:0000313" key="12">
    <source>
        <dbReference type="Proteomes" id="UP000095284"/>
    </source>
</evidence>
<feature type="binding site" evidence="7">
    <location>
        <position position="81"/>
    </location>
    <ligand>
        <name>pyridoxal 5'-phosphate</name>
        <dbReference type="ChEBI" id="CHEBI:597326"/>
    </ligand>
</feature>
<keyword evidence="5 7" id="KW-0663">Pyridoxal phosphate</keyword>
<sequence>MSWEDTTDRICRDATDMVGHTPLVYLNKVTKGLNAKIAVKCEYMNPACSVKDRAGVHMIEVAEKAGLIKPGDVLIEPTSGNMGIGLAFAAAVKGYKLILTMPSSMSLERRTLLKAFGAEVILTDPSKQVLGAMERAKELEKLIPNAHVLDQFSNPANTEIHYLTTGPEIWRQTKGEVSAVCFGIGSGGTMSGVGRFLKEKNPDVKVYAVEPYEASVINGFEHKPHTIPGMGAGFVPDLLDKIYEEALRIPSPEAVSMAKRMAKEEGILCGISGGANVCAAIQLAKRPEFAGKLIVTSLASFGERYLSTILYKDVKEECEKLGETTLEQDRKYLNEKWGLHI</sequence>
<dbReference type="EMBL" id="CAJFDI010000002">
    <property type="protein sequence ID" value="CAD5216027.1"/>
    <property type="molecule type" value="Genomic_DNA"/>
</dbReference>
<feature type="domain" description="Tryptophan synthase beta chain-like PALP" evidence="10">
    <location>
        <begin position="16"/>
        <end position="296"/>
    </location>
</feature>
<dbReference type="InterPro" id="IPR005859">
    <property type="entry name" value="CysK"/>
</dbReference>
<evidence type="ECO:0000256" key="2">
    <source>
        <dbReference type="ARBA" id="ARBA00007103"/>
    </source>
</evidence>
<reference evidence="14" key="1">
    <citation type="submission" date="2016-11" db="UniProtKB">
        <authorList>
            <consortium name="WormBaseParasite"/>
        </authorList>
    </citation>
    <scope>IDENTIFICATION</scope>
</reference>
<feature type="binding site" evidence="7">
    <location>
        <begin position="185"/>
        <end position="189"/>
    </location>
    <ligand>
        <name>pyridoxal 5'-phosphate</name>
        <dbReference type="ChEBI" id="CHEBI:597326"/>
    </ligand>
</feature>
<name>A0A1I7SVZ5_BURXY</name>
<dbReference type="EMBL" id="CAJFCV020000002">
    <property type="protein sequence ID" value="CAG9098554.1"/>
    <property type="molecule type" value="Genomic_DNA"/>
</dbReference>
<keyword evidence="13" id="KW-1185">Reference proteome</keyword>
<evidence type="ECO:0000256" key="6">
    <source>
        <dbReference type="ARBA" id="ARBA00023192"/>
    </source>
</evidence>
<keyword evidence="4 9" id="KW-0808">Transferase</keyword>
<gene>
    <name evidence="11" type="ORF">BXYJ_LOCUS4324</name>
</gene>
<dbReference type="PROSITE" id="PS00901">
    <property type="entry name" value="CYS_SYNTHASE"/>
    <property type="match status" value="1"/>
</dbReference>
<reference evidence="11" key="2">
    <citation type="submission" date="2020-09" db="EMBL/GenBank/DDBJ databases">
        <authorList>
            <person name="Kikuchi T."/>
        </authorList>
    </citation>
    <scope>NUCLEOTIDE SEQUENCE</scope>
    <source>
        <strain evidence="11">Ka4C1</strain>
    </source>
</reference>
<evidence type="ECO:0000256" key="1">
    <source>
        <dbReference type="ARBA" id="ARBA00001933"/>
    </source>
</evidence>
<dbReference type="Proteomes" id="UP000582659">
    <property type="component" value="Unassembled WGS sequence"/>
</dbReference>
<evidence type="ECO:0000313" key="14">
    <source>
        <dbReference type="WBParaSite" id="BXY_1722500.1"/>
    </source>
</evidence>
<dbReference type="InterPro" id="IPR036052">
    <property type="entry name" value="TrpB-like_PALP_sf"/>
</dbReference>
<feature type="binding site" evidence="7">
    <location>
        <position position="272"/>
    </location>
    <ligand>
        <name>pyridoxal 5'-phosphate</name>
        <dbReference type="ChEBI" id="CHEBI:597326"/>
    </ligand>
</feature>
<dbReference type="Gene3D" id="3.40.50.1100">
    <property type="match status" value="2"/>
</dbReference>
<protein>
    <recommendedName>
        <fullName evidence="9">Cysteine synthase</fullName>
        <ecNumber evidence="9">2.5.1.47</ecNumber>
    </recommendedName>
</protein>
<dbReference type="InterPro" id="IPR001216">
    <property type="entry name" value="P-phosphate_BS"/>
</dbReference>
<dbReference type="NCBIfam" id="TIGR01136">
    <property type="entry name" value="cysKM"/>
    <property type="match status" value="1"/>
</dbReference>
<dbReference type="PANTHER" id="PTHR10314">
    <property type="entry name" value="CYSTATHIONINE BETA-SYNTHASE"/>
    <property type="match status" value="1"/>
</dbReference>
<dbReference type="FunFam" id="3.40.50.1100:FF:000006">
    <property type="entry name" value="Cysteine synthase"/>
    <property type="match status" value="1"/>
</dbReference>
<dbReference type="GO" id="GO:0006535">
    <property type="term" value="P:cysteine biosynthetic process from serine"/>
    <property type="evidence" value="ECO:0007669"/>
    <property type="project" value="UniProtKB-UniRule"/>
</dbReference>
<dbReference type="Pfam" id="PF00291">
    <property type="entry name" value="PALP"/>
    <property type="match status" value="1"/>
</dbReference>
<dbReference type="SUPFAM" id="SSF53686">
    <property type="entry name" value="Tryptophan synthase beta subunit-like PLP-dependent enzymes"/>
    <property type="match status" value="1"/>
</dbReference>
<keyword evidence="6 9" id="KW-0198">Cysteine biosynthesis</keyword>
<dbReference type="EC" id="2.5.1.47" evidence="9"/>
<organism evidence="12 14">
    <name type="scientific">Bursaphelenchus xylophilus</name>
    <name type="common">Pinewood nematode worm</name>
    <name type="synonym">Aphelenchoides xylophilus</name>
    <dbReference type="NCBI Taxonomy" id="6326"/>
    <lineage>
        <taxon>Eukaryota</taxon>
        <taxon>Metazoa</taxon>
        <taxon>Ecdysozoa</taxon>
        <taxon>Nematoda</taxon>
        <taxon>Chromadorea</taxon>
        <taxon>Rhabditida</taxon>
        <taxon>Tylenchina</taxon>
        <taxon>Tylenchomorpha</taxon>
        <taxon>Aphelenchoidea</taxon>
        <taxon>Aphelenchoididae</taxon>
        <taxon>Bursaphelenchus</taxon>
    </lineage>
</organism>
<comment type="similarity">
    <text evidence="2 9">Belongs to the cysteine synthase/cystathionine beta-synthase family.</text>
</comment>
<evidence type="ECO:0000256" key="8">
    <source>
        <dbReference type="PIRSR" id="PIRSR605856-51"/>
    </source>
</evidence>
<evidence type="ECO:0000256" key="9">
    <source>
        <dbReference type="RuleBase" id="RU003985"/>
    </source>
</evidence>
<feature type="modified residue" description="N6-(pyridoxal phosphate)lysine" evidence="8">
    <location>
        <position position="51"/>
    </location>
</feature>
<dbReference type="NCBIfam" id="TIGR01139">
    <property type="entry name" value="cysK"/>
    <property type="match status" value="1"/>
</dbReference>
<dbReference type="Proteomes" id="UP000659654">
    <property type="component" value="Unassembled WGS sequence"/>
</dbReference>
<dbReference type="AlphaFoldDB" id="A0A1I7SVZ5"/>
<evidence type="ECO:0000313" key="13">
    <source>
        <dbReference type="Proteomes" id="UP000659654"/>
    </source>
</evidence>
<comment type="cofactor">
    <cofactor evidence="1 7 9">
        <name>pyridoxal 5'-phosphate</name>
        <dbReference type="ChEBI" id="CHEBI:597326"/>
    </cofactor>
</comment>
<dbReference type="Proteomes" id="UP000095284">
    <property type="component" value="Unplaced"/>
</dbReference>
<dbReference type="InterPro" id="IPR001926">
    <property type="entry name" value="TrpB-like_PALP"/>
</dbReference>
<dbReference type="WBParaSite" id="BXY_1722500.1">
    <property type="protein sequence ID" value="BXY_1722500.1"/>
    <property type="gene ID" value="BXY_1722500"/>
</dbReference>